<dbReference type="InterPro" id="IPR016087">
    <property type="entry name" value="Chalcone_isomerase"/>
</dbReference>
<evidence type="ECO:0000256" key="1">
    <source>
        <dbReference type="SAM" id="SignalP"/>
    </source>
</evidence>
<evidence type="ECO:0000313" key="3">
    <source>
        <dbReference type="EMBL" id="TSE05647.1"/>
    </source>
</evidence>
<dbReference type="Pfam" id="PF16036">
    <property type="entry name" value="Chalcone_3"/>
    <property type="match status" value="1"/>
</dbReference>
<keyword evidence="4" id="KW-1185">Reference proteome</keyword>
<accession>A0A554VEW0</accession>
<evidence type="ECO:0000259" key="2">
    <source>
        <dbReference type="Pfam" id="PF16036"/>
    </source>
</evidence>
<comment type="caution">
    <text evidence="3">The sequence shown here is derived from an EMBL/GenBank/DDBJ whole genome shotgun (WGS) entry which is preliminary data.</text>
</comment>
<dbReference type="RefSeq" id="WP_109437791.1">
    <property type="nucleotide sequence ID" value="NZ_CANLFO010000007.1"/>
</dbReference>
<dbReference type="Proteomes" id="UP000318833">
    <property type="component" value="Unassembled WGS sequence"/>
</dbReference>
<dbReference type="InterPro" id="IPR016088">
    <property type="entry name" value="Chalcone_isomerase_3-sand"/>
</dbReference>
<dbReference type="OrthoDB" id="270742at2"/>
<evidence type="ECO:0000313" key="4">
    <source>
        <dbReference type="Proteomes" id="UP000318833"/>
    </source>
</evidence>
<dbReference type="SUPFAM" id="SSF54626">
    <property type="entry name" value="Chalcone isomerase"/>
    <property type="match status" value="1"/>
</dbReference>
<keyword evidence="3" id="KW-0413">Isomerase</keyword>
<dbReference type="GO" id="GO:0016872">
    <property type="term" value="F:intramolecular lyase activity"/>
    <property type="evidence" value="ECO:0007669"/>
    <property type="project" value="InterPro"/>
</dbReference>
<feature type="chain" id="PRO_5021860659" evidence="1">
    <location>
        <begin position="22"/>
        <end position="188"/>
    </location>
</feature>
<gene>
    <name evidence="3" type="ORF">FOF46_22200</name>
</gene>
<name>A0A554VEW0_9FLAO</name>
<feature type="domain" description="Chalcone isomerase" evidence="2">
    <location>
        <begin position="23"/>
        <end position="187"/>
    </location>
</feature>
<sequence>MKKINVLFFILITIISTSVSAQTKVGDVTLPDNVKFNGEDLVINGAGTREKFIFDIYVGALYLKKKSSSASTIAKTDETMAIKLHIVSGMMSRSKMANALRDGFKKSTNGKTEKLNSRIEKFIGFIKEEIEVDQIYDIVYEKGKGSVIYKDGKERGHVEGLDFKEALFNIWLGTKPADKDLKIKMLGN</sequence>
<dbReference type="EMBL" id="VLNR01000057">
    <property type="protein sequence ID" value="TSE05647.1"/>
    <property type="molecule type" value="Genomic_DNA"/>
</dbReference>
<proteinExistence type="predicted"/>
<dbReference type="AlphaFoldDB" id="A0A554VEW0"/>
<feature type="signal peptide" evidence="1">
    <location>
        <begin position="1"/>
        <end position="21"/>
    </location>
</feature>
<organism evidence="3 4">
    <name type="scientific">Aquimarina algiphila</name>
    <dbReference type="NCBI Taxonomy" id="2047982"/>
    <lineage>
        <taxon>Bacteria</taxon>
        <taxon>Pseudomonadati</taxon>
        <taxon>Bacteroidota</taxon>
        <taxon>Flavobacteriia</taxon>
        <taxon>Flavobacteriales</taxon>
        <taxon>Flavobacteriaceae</taxon>
        <taxon>Aquimarina</taxon>
    </lineage>
</organism>
<dbReference type="Gene3D" id="3.50.70.10">
    <property type="match status" value="1"/>
</dbReference>
<dbReference type="InterPro" id="IPR036298">
    <property type="entry name" value="Chalcone_isomerase_sf"/>
</dbReference>
<keyword evidence="1" id="KW-0732">Signal</keyword>
<reference evidence="3 4" key="1">
    <citation type="submission" date="2019-07" db="EMBL/GenBank/DDBJ databases">
        <title>The draft genome sequence of Aquimarina algiphila M91.</title>
        <authorList>
            <person name="Meng X."/>
        </authorList>
    </citation>
    <scope>NUCLEOTIDE SEQUENCE [LARGE SCALE GENOMIC DNA]</scope>
    <source>
        <strain evidence="3 4">M91</strain>
    </source>
</reference>
<protein>
    <submittedName>
        <fullName evidence="3">Chalcone isomerase</fullName>
    </submittedName>
</protein>